<feature type="domain" description="MurNAc-LAA" evidence="3">
    <location>
        <begin position="162"/>
        <end position="293"/>
    </location>
</feature>
<feature type="compositionally biased region" description="Low complexity" evidence="2">
    <location>
        <begin position="50"/>
        <end position="69"/>
    </location>
</feature>
<reference evidence="4 5" key="1">
    <citation type="submission" date="2022-06" db="EMBL/GenBank/DDBJ databases">
        <title>Genomic Encyclopedia of Archaeal and Bacterial Type Strains, Phase II (KMG-II): from individual species to whole genera.</title>
        <authorList>
            <person name="Goeker M."/>
        </authorList>
    </citation>
    <scope>NUCLEOTIDE SEQUENCE [LARGE SCALE GENOMIC DNA]</scope>
    <source>
        <strain evidence="4 5">DSM 44693</strain>
    </source>
</reference>
<gene>
    <name evidence="4" type="ORF">LX13_003194</name>
</gene>
<dbReference type="Proteomes" id="UP001206895">
    <property type="component" value="Unassembled WGS sequence"/>
</dbReference>
<protein>
    <submittedName>
        <fullName evidence="4">N-acetylmuramoyl-L-alanine amidase</fullName>
    </submittedName>
</protein>
<feature type="region of interest" description="Disordered" evidence="2">
    <location>
        <begin position="306"/>
        <end position="332"/>
    </location>
</feature>
<dbReference type="InterPro" id="IPR050695">
    <property type="entry name" value="N-acetylmuramoyl_amidase_3"/>
</dbReference>
<dbReference type="Gene3D" id="3.40.630.40">
    <property type="entry name" value="Zn-dependent exopeptidases"/>
    <property type="match status" value="1"/>
</dbReference>
<feature type="compositionally biased region" description="Basic and acidic residues" evidence="2">
    <location>
        <begin position="94"/>
        <end position="109"/>
    </location>
</feature>
<keyword evidence="1" id="KW-0378">Hydrolase</keyword>
<comment type="caution">
    <text evidence="4">The sequence shown here is derived from an EMBL/GenBank/DDBJ whole genome shotgun (WGS) entry which is preliminary data.</text>
</comment>
<dbReference type="InterPro" id="IPR002508">
    <property type="entry name" value="MurNAc-LAA_cat"/>
</dbReference>
<evidence type="ECO:0000313" key="4">
    <source>
        <dbReference type="EMBL" id="MCP2177366.1"/>
    </source>
</evidence>
<dbReference type="EMBL" id="JAMTCJ010000003">
    <property type="protein sequence ID" value="MCP2177366.1"/>
    <property type="molecule type" value="Genomic_DNA"/>
</dbReference>
<evidence type="ECO:0000259" key="3">
    <source>
        <dbReference type="SMART" id="SM00646"/>
    </source>
</evidence>
<accession>A0ABT1HGK4</accession>
<dbReference type="PANTHER" id="PTHR30404:SF0">
    <property type="entry name" value="N-ACETYLMURAMOYL-L-ALANINE AMIDASE AMIC"/>
    <property type="match status" value="1"/>
</dbReference>
<evidence type="ECO:0000256" key="2">
    <source>
        <dbReference type="SAM" id="MobiDB-lite"/>
    </source>
</evidence>
<evidence type="ECO:0000256" key="1">
    <source>
        <dbReference type="ARBA" id="ARBA00022801"/>
    </source>
</evidence>
<evidence type="ECO:0000313" key="5">
    <source>
        <dbReference type="Proteomes" id="UP001206895"/>
    </source>
</evidence>
<dbReference type="CDD" id="cd02696">
    <property type="entry name" value="MurNAc-LAA"/>
    <property type="match status" value="1"/>
</dbReference>
<dbReference type="PANTHER" id="PTHR30404">
    <property type="entry name" value="N-ACETYLMURAMOYL-L-ALANINE AMIDASE"/>
    <property type="match status" value="1"/>
</dbReference>
<sequence>MTRTPFGPHRVRAAGTAIIAGTAAVVLAAGVVSMPSIASAAPAPAPAPAAPSSSAPAAPSTTAPAPAAPEQKNALAGKTVFLDPGHQGSAAGNDLRKQVSDGRGGKKDCQTTGAVGVNKAAEHTVNWDVVQLVKAGLESQGAKIVLSRADDKGWGGCVDDRANAANASKADLAVNVHADSTSTGADPAKKGFHIIVPKLPVPDPTVSLVQSTTGRKAAETMRDSFKAAGFPPANYAGVNDGLQARSDIAAVNLTKVPDVFIEMGNLANPAEADALAGKTGQVKYAVAIIDGIAKTLLAAPKSSLLSPSLPQGSENTPSTGETPPTTTSPSNGLDLSGLQALIPLIGQLVSTKDPSAILSLLQTQGQDASSQVLKSLLSVVYSAFGGKLPI</sequence>
<organism evidence="4 5">
    <name type="scientific">Williamsia maris</name>
    <dbReference type="NCBI Taxonomy" id="72806"/>
    <lineage>
        <taxon>Bacteria</taxon>
        <taxon>Bacillati</taxon>
        <taxon>Actinomycetota</taxon>
        <taxon>Actinomycetes</taxon>
        <taxon>Mycobacteriales</taxon>
        <taxon>Nocardiaceae</taxon>
        <taxon>Williamsia</taxon>
    </lineage>
</organism>
<keyword evidence="5" id="KW-1185">Reference proteome</keyword>
<feature type="region of interest" description="Disordered" evidence="2">
    <location>
        <begin position="39"/>
        <end position="110"/>
    </location>
</feature>
<dbReference type="SUPFAM" id="SSF53187">
    <property type="entry name" value="Zn-dependent exopeptidases"/>
    <property type="match status" value="1"/>
</dbReference>
<name>A0ABT1HGK4_9NOCA</name>
<dbReference type="Pfam" id="PF01520">
    <property type="entry name" value="Amidase_3"/>
    <property type="match status" value="1"/>
</dbReference>
<dbReference type="SMART" id="SM00646">
    <property type="entry name" value="Ami_3"/>
    <property type="match status" value="1"/>
</dbReference>
<proteinExistence type="predicted"/>